<feature type="region of interest" description="Disordered" evidence="4">
    <location>
        <begin position="78"/>
        <end position="100"/>
    </location>
</feature>
<feature type="compositionally biased region" description="Basic and acidic residues" evidence="4">
    <location>
        <begin position="80"/>
        <end position="99"/>
    </location>
</feature>
<feature type="transmembrane region" description="Helical" evidence="5">
    <location>
        <begin position="791"/>
        <end position="811"/>
    </location>
</feature>
<evidence type="ECO:0000256" key="2">
    <source>
        <dbReference type="ARBA" id="ARBA00022857"/>
    </source>
</evidence>
<dbReference type="InParanoid" id="A0A0C3FWY5"/>
<reference evidence="8 9" key="1">
    <citation type="submission" date="2014-04" db="EMBL/GenBank/DDBJ databases">
        <authorList>
            <consortium name="DOE Joint Genome Institute"/>
            <person name="Kuo A."/>
            <person name="Tarkka M."/>
            <person name="Buscot F."/>
            <person name="Kohler A."/>
            <person name="Nagy L.G."/>
            <person name="Floudas D."/>
            <person name="Copeland A."/>
            <person name="Barry K.W."/>
            <person name="Cichocki N."/>
            <person name="Veneault-Fourrey C."/>
            <person name="LaButti K."/>
            <person name="Lindquist E.A."/>
            <person name="Lipzen A."/>
            <person name="Lundell T."/>
            <person name="Morin E."/>
            <person name="Murat C."/>
            <person name="Sun H."/>
            <person name="Tunlid A."/>
            <person name="Henrissat B."/>
            <person name="Grigoriev I.V."/>
            <person name="Hibbett D.S."/>
            <person name="Martin F."/>
            <person name="Nordberg H.P."/>
            <person name="Cantor M.N."/>
            <person name="Hua S.X."/>
        </authorList>
    </citation>
    <scope>NUCLEOTIDE SEQUENCE [LARGE SCALE GENOMIC DNA]</scope>
    <source>
        <strain evidence="8 9">F 1598</strain>
    </source>
</reference>
<dbReference type="GO" id="GO:0005739">
    <property type="term" value="C:mitochondrion"/>
    <property type="evidence" value="ECO:0007669"/>
    <property type="project" value="TreeGrafter"/>
</dbReference>
<name>A0A0C3FWY5_PILCF</name>
<evidence type="ECO:0000313" key="8">
    <source>
        <dbReference type="EMBL" id="KIM88675.1"/>
    </source>
</evidence>
<dbReference type="SUPFAM" id="SSF51735">
    <property type="entry name" value="NAD(P)-binding Rossmann-fold domains"/>
    <property type="match status" value="1"/>
</dbReference>
<accession>A0A0C3FWY5</accession>
<feature type="transmembrane region" description="Helical" evidence="5">
    <location>
        <begin position="579"/>
        <end position="600"/>
    </location>
</feature>
<keyword evidence="5" id="KW-0472">Membrane</keyword>
<feature type="transmembrane region" description="Helical" evidence="5">
    <location>
        <begin position="751"/>
        <end position="771"/>
    </location>
</feature>
<dbReference type="AlphaFoldDB" id="A0A0C3FWY5"/>
<evidence type="ECO:0000259" key="6">
    <source>
        <dbReference type="Pfam" id="PF02558"/>
    </source>
</evidence>
<dbReference type="STRING" id="765440.A0A0C3FWY5"/>
<evidence type="ECO:0000259" key="7">
    <source>
        <dbReference type="Pfam" id="PF08546"/>
    </source>
</evidence>
<dbReference type="PANTHER" id="PTHR43765">
    <property type="entry name" value="2-DEHYDROPANTOATE 2-REDUCTASE-RELATED"/>
    <property type="match status" value="1"/>
</dbReference>
<dbReference type="PANTHER" id="PTHR43765:SF2">
    <property type="entry name" value="2-DEHYDROPANTOATE 2-REDUCTASE"/>
    <property type="match status" value="1"/>
</dbReference>
<protein>
    <recommendedName>
        <fullName evidence="10">Ketopantoate reductase N-terminal domain-containing protein</fullName>
    </recommendedName>
</protein>
<dbReference type="GO" id="GO:0008677">
    <property type="term" value="F:2-dehydropantoate 2-reductase activity"/>
    <property type="evidence" value="ECO:0007669"/>
    <property type="project" value="TreeGrafter"/>
</dbReference>
<evidence type="ECO:0000256" key="1">
    <source>
        <dbReference type="ARBA" id="ARBA00007870"/>
    </source>
</evidence>
<evidence type="ECO:0000256" key="3">
    <source>
        <dbReference type="ARBA" id="ARBA00023002"/>
    </source>
</evidence>
<evidence type="ECO:0008006" key="10">
    <source>
        <dbReference type="Google" id="ProtNLM"/>
    </source>
</evidence>
<dbReference type="SUPFAM" id="SSF48179">
    <property type="entry name" value="6-phosphogluconate dehydrogenase C-terminal domain-like"/>
    <property type="match status" value="1"/>
</dbReference>
<keyword evidence="5" id="KW-0812">Transmembrane</keyword>
<dbReference type="Pfam" id="PF02558">
    <property type="entry name" value="ApbA"/>
    <property type="match status" value="1"/>
</dbReference>
<feature type="transmembrane region" description="Helical" evidence="5">
    <location>
        <begin position="530"/>
        <end position="552"/>
    </location>
</feature>
<evidence type="ECO:0000256" key="4">
    <source>
        <dbReference type="SAM" id="MobiDB-lite"/>
    </source>
</evidence>
<dbReference type="InterPro" id="IPR013332">
    <property type="entry name" value="KPR_N"/>
</dbReference>
<dbReference type="InterPro" id="IPR013328">
    <property type="entry name" value="6PGD_dom2"/>
</dbReference>
<sequence length="837" mass="93488">MRLHIVGLGPIGTLVAHHIRLSLPREHKITLIHKSKRLASRERVDGGVIRTECNGIVTSSTGYDLDVFDEEELMKTGSKSKQELLGHTHSMPEEPRESVEPLPRIESLIVTTKAQSTLSIITRLLPRLSADSTIVLLQNGLGVYERLIQNVFRNPETRPQFVLASNSHRAWLKNYSQVVHTSIGNIEFGIIPDPRNRDFEASLKDERVPARDRCLEINDITQPNDPHFHRYRSLRLTVAALSAAEALSSKWNPIREVQVTMRQKLVVNAVIGPLTALMGCRNGDLFTHRASGRIAKTICSEASAAYARELQSSTHYMLKSFGDVDNQGEVPIGRLPLALRAQTLEKECSRVAELSRGQISSMLTDVRQGKDTEIEYINGYLLRLELRVSLAYFVYSSEGYPGRAGARKQSCSPYPTDRKIRSRRSKHVHGCDEVGLRKLRVPTALQLELLQGGYHLLVSTYVFHSVIMSSSNLSCTFEHPLVLNPDISGVVLLVDRSWEDAPSALWTFIATSFGLTIAALVQAAQSNLTLFQALQVLNLVWLANFGTFLALASYSRRKSGHSHHKGKGKRGKLHKPENYVKFGAMIQTVLSMILTLWLWVHASIFNDECSPHVEYVFFVVKANALGTGRVISLILTSVLTAGYAAVTFHELRAYYRSYRQRKLPQHHRNGTSSAEKNLNISSPTSTLGLTNALSPQPISGVESNRSLSLTASISNHVIEPPAQPPTTTDPKAKKPRSKTHRPRKKQWSGNWDPMLLGIAVFQIVVFAYFVVSTELLLQWNPYQNDGNKWGFGQILALIVIIPSALALFSAFSEHGFKRLHKTRKGKPRKSKQVTEIV</sequence>
<keyword evidence="3" id="KW-0560">Oxidoreductase</keyword>
<feature type="transmembrane region" description="Helical" evidence="5">
    <location>
        <begin position="630"/>
        <end position="651"/>
    </location>
</feature>
<keyword evidence="5" id="KW-1133">Transmembrane helix</keyword>
<proteinExistence type="inferred from homology"/>
<dbReference type="InterPro" id="IPR008927">
    <property type="entry name" value="6-PGluconate_DH-like_C_sf"/>
</dbReference>
<feature type="compositionally biased region" description="Polar residues" evidence="4">
    <location>
        <begin position="670"/>
        <end position="681"/>
    </location>
</feature>
<comment type="similarity">
    <text evidence="1">Belongs to the ketopantoate reductase family.</text>
</comment>
<feature type="domain" description="Ketopantoate reductase C-terminal" evidence="7">
    <location>
        <begin position="258"/>
        <end position="384"/>
    </location>
</feature>
<dbReference type="Proteomes" id="UP000054166">
    <property type="component" value="Unassembled WGS sequence"/>
</dbReference>
<evidence type="ECO:0000256" key="5">
    <source>
        <dbReference type="SAM" id="Phobius"/>
    </source>
</evidence>
<dbReference type="HOGENOM" id="CLU_339507_0_0_1"/>
<dbReference type="InterPro" id="IPR036291">
    <property type="entry name" value="NAD(P)-bd_dom_sf"/>
</dbReference>
<dbReference type="Gene3D" id="3.40.50.720">
    <property type="entry name" value="NAD(P)-binding Rossmann-like Domain"/>
    <property type="match status" value="1"/>
</dbReference>
<feature type="region of interest" description="Disordered" evidence="4">
    <location>
        <begin position="717"/>
        <end position="746"/>
    </location>
</feature>
<dbReference type="Gene3D" id="1.10.1040.10">
    <property type="entry name" value="N-(1-d-carboxylethyl)-l-norvaline Dehydrogenase, domain 2"/>
    <property type="match status" value="1"/>
</dbReference>
<dbReference type="Pfam" id="PF08546">
    <property type="entry name" value="ApbA_C"/>
    <property type="match status" value="1"/>
</dbReference>
<feature type="region of interest" description="Disordered" evidence="4">
    <location>
        <begin position="662"/>
        <end position="681"/>
    </location>
</feature>
<reference evidence="9" key="2">
    <citation type="submission" date="2015-01" db="EMBL/GenBank/DDBJ databases">
        <title>Evolutionary Origins and Diversification of the Mycorrhizal Mutualists.</title>
        <authorList>
            <consortium name="DOE Joint Genome Institute"/>
            <consortium name="Mycorrhizal Genomics Consortium"/>
            <person name="Kohler A."/>
            <person name="Kuo A."/>
            <person name="Nagy L.G."/>
            <person name="Floudas D."/>
            <person name="Copeland A."/>
            <person name="Barry K.W."/>
            <person name="Cichocki N."/>
            <person name="Veneault-Fourrey C."/>
            <person name="LaButti K."/>
            <person name="Lindquist E.A."/>
            <person name="Lipzen A."/>
            <person name="Lundell T."/>
            <person name="Morin E."/>
            <person name="Murat C."/>
            <person name="Riley R."/>
            <person name="Ohm R."/>
            <person name="Sun H."/>
            <person name="Tunlid A."/>
            <person name="Henrissat B."/>
            <person name="Grigoriev I.V."/>
            <person name="Hibbett D.S."/>
            <person name="Martin F."/>
        </authorList>
    </citation>
    <scope>NUCLEOTIDE SEQUENCE [LARGE SCALE GENOMIC DNA]</scope>
    <source>
        <strain evidence="9">F 1598</strain>
    </source>
</reference>
<evidence type="ECO:0000313" key="9">
    <source>
        <dbReference type="Proteomes" id="UP000054166"/>
    </source>
</evidence>
<dbReference type="GO" id="GO:0050661">
    <property type="term" value="F:NADP binding"/>
    <property type="evidence" value="ECO:0007669"/>
    <property type="project" value="TreeGrafter"/>
</dbReference>
<dbReference type="OrthoDB" id="73846at2759"/>
<feature type="domain" description="Ketopantoate reductase N-terminal" evidence="6">
    <location>
        <begin position="4"/>
        <end position="191"/>
    </location>
</feature>
<dbReference type="InterPro" id="IPR050838">
    <property type="entry name" value="Ketopantoate_reductase"/>
</dbReference>
<feature type="compositionally biased region" description="Basic residues" evidence="4">
    <location>
        <begin position="733"/>
        <end position="746"/>
    </location>
</feature>
<gene>
    <name evidence="8" type="ORF">PILCRDRAFT_85227</name>
</gene>
<dbReference type="EMBL" id="KN832976">
    <property type="protein sequence ID" value="KIM88675.1"/>
    <property type="molecule type" value="Genomic_DNA"/>
</dbReference>
<keyword evidence="2" id="KW-0521">NADP</keyword>
<keyword evidence="9" id="KW-1185">Reference proteome</keyword>
<organism evidence="8 9">
    <name type="scientific">Piloderma croceum (strain F 1598)</name>
    <dbReference type="NCBI Taxonomy" id="765440"/>
    <lineage>
        <taxon>Eukaryota</taxon>
        <taxon>Fungi</taxon>
        <taxon>Dikarya</taxon>
        <taxon>Basidiomycota</taxon>
        <taxon>Agaricomycotina</taxon>
        <taxon>Agaricomycetes</taxon>
        <taxon>Agaricomycetidae</taxon>
        <taxon>Atheliales</taxon>
        <taxon>Atheliaceae</taxon>
        <taxon>Piloderma</taxon>
    </lineage>
</organism>
<dbReference type="InterPro" id="IPR013752">
    <property type="entry name" value="KPA_reductase"/>
</dbReference>